<dbReference type="OrthoDB" id="9148269at2"/>
<dbReference type="Proteomes" id="UP000295341">
    <property type="component" value="Unassembled WGS sequence"/>
</dbReference>
<organism evidence="1 2">
    <name type="scientific">Panacagrimonas perspica</name>
    <dbReference type="NCBI Taxonomy" id="381431"/>
    <lineage>
        <taxon>Bacteria</taxon>
        <taxon>Pseudomonadati</taxon>
        <taxon>Pseudomonadota</taxon>
        <taxon>Gammaproteobacteria</taxon>
        <taxon>Nevskiales</taxon>
        <taxon>Nevskiaceae</taxon>
        <taxon>Panacagrimonas</taxon>
    </lineage>
</organism>
<gene>
    <name evidence="1" type="ORF">DFR24_1961</name>
</gene>
<reference evidence="1 2" key="1">
    <citation type="submission" date="2019-03" db="EMBL/GenBank/DDBJ databases">
        <title>Genomic Encyclopedia of Type Strains, Phase IV (KMG-IV): sequencing the most valuable type-strain genomes for metagenomic binning, comparative biology and taxonomic classification.</title>
        <authorList>
            <person name="Goeker M."/>
        </authorList>
    </citation>
    <scope>NUCLEOTIDE SEQUENCE [LARGE SCALE GENOMIC DNA]</scope>
    <source>
        <strain evidence="1 2">DSM 26377</strain>
    </source>
</reference>
<evidence type="ECO:0000313" key="2">
    <source>
        <dbReference type="Proteomes" id="UP000295341"/>
    </source>
</evidence>
<accession>A0A4R7PEC8</accession>
<name>A0A4R7PEC8_9GAMM</name>
<dbReference type="Pfam" id="PF14022">
    <property type="entry name" value="DUF4238"/>
    <property type="match status" value="1"/>
</dbReference>
<keyword evidence="2" id="KW-1185">Reference proteome</keyword>
<protein>
    <submittedName>
        <fullName evidence="1">Uncharacterized protein DUF4238</fullName>
    </submittedName>
</protein>
<dbReference type="AlphaFoldDB" id="A0A4R7PEC8"/>
<dbReference type="InterPro" id="IPR025332">
    <property type="entry name" value="DUF4238"/>
</dbReference>
<evidence type="ECO:0000313" key="1">
    <source>
        <dbReference type="EMBL" id="TDU32563.1"/>
    </source>
</evidence>
<proteinExistence type="predicted"/>
<dbReference type="EMBL" id="SOBT01000008">
    <property type="protein sequence ID" value="TDU32563.1"/>
    <property type="molecule type" value="Genomic_DNA"/>
</dbReference>
<comment type="caution">
    <text evidence="1">The sequence shown here is derived from an EMBL/GenBank/DDBJ whole genome shotgun (WGS) entry which is preliminary data.</text>
</comment>
<sequence>MTAPKSSSPKEHHFVPKFYLRRFSKNGKQIHAFNFDRGRVIPNASIKGQCSRRNFHGFAPGIEEELSKLEETTSRIIRKVCEDVALPPQGSDDRLTLLTFLVFQKLRTGRSASVSRMLSDYYDTLVHGSNPPDPETAAELAIMRQYPVAIPLSVAPDMVPVAARLQMQLLLNKTRRPFLSEFSTADGTIWMTAKSRKHG</sequence>
<dbReference type="RefSeq" id="WP_133881054.1">
    <property type="nucleotide sequence ID" value="NZ_MWIN01000001.1"/>
</dbReference>